<dbReference type="AlphaFoldDB" id="A0A915KRX6"/>
<proteinExistence type="predicted"/>
<sequence>MLKTAGHISMVVWYPLKKTVTVTSAEPEVPASLARFAAQGPSTRILMDSALEVVGQMESMNLIDSSSVTDTMRAVFSVDLAMEYPHLLWALLNELFVVQALTATDMVLSVPVVLRVLGPEVALQALKFISNGTIWATPINKLLLEGKLSSLAVNAIRCARCTG</sequence>
<keyword evidence="1" id="KW-1185">Reference proteome</keyword>
<evidence type="ECO:0000313" key="2">
    <source>
        <dbReference type="WBParaSite" id="nRc.2.0.1.t40850-RA"/>
    </source>
</evidence>
<dbReference type="Proteomes" id="UP000887565">
    <property type="component" value="Unplaced"/>
</dbReference>
<evidence type="ECO:0000313" key="1">
    <source>
        <dbReference type="Proteomes" id="UP000887565"/>
    </source>
</evidence>
<dbReference type="WBParaSite" id="nRc.2.0.1.t40850-RA">
    <property type="protein sequence ID" value="nRc.2.0.1.t40850-RA"/>
    <property type="gene ID" value="nRc.2.0.1.g40850"/>
</dbReference>
<accession>A0A915KRX6</accession>
<reference evidence="2" key="1">
    <citation type="submission" date="2022-11" db="UniProtKB">
        <authorList>
            <consortium name="WormBaseParasite"/>
        </authorList>
    </citation>
    <scope>IDENTIFICATION</scope>
</reference>
<organism evidence="1 2">
    <name type="scientific">Romanomermis culicivorax</name>
    <name type="common">Nematode worm</name>
    <dbReference type="NCBI Taxonomy" id="13658"/>
    <lineage>
        <taxon>Eukaryota</taxon>
        <taxon>Metazoa</taxon>
        <taxon>Ecdysozoa</taxon>
        <taxon>Nematoda</taxon>
        <taxon>Enoplea</taxon>
        <taxon>Dorylaimia</taxon>
        <taxon>Mermithida</taxon>
        <taxon>Mermithoidea</taxon>
        <taxon>Mermithidae</taxon>
        <taxon>Romanomermis</taxon>
    </lineage>
</organism>
<protein>
    <submittedName>
        <fullName evidence="2">Uncharacterized protein</fullName>
    </submittedName>
</protein>
<name>A0A915KRX6_ROMCU</name>